<dbReference type="Gene3D" id="3.40.50.300">
    <property type="entry name" value="P-loop containing nucleotide triphosphate hydrolases"/>
    <property type="match status" value="1"/>
</dbReference>
<dbReference type="InterPro" id="IPR027417">
    <property type="entry name" value="P-loop_NTPase"/>
</dbReference>
<gene>
    <name evidence="2" type="ORF">MEDL_55</name>
</gene>
<comment type="caution">
    <text evidence="2">The sequence shown here is derived from an EMBL/GenBank/DDBJ whole genome shotgun (WGS) entry which is preliminary data.</text>
</comment>
<accession>A0A8S3PSB1</accession>
<dbReference type="SUPFAM" id="SSF52540">
    <property type="entry name" value="P-loop containing nucleoside triphosphate hydrolases"/>
    <property type="match status" value="1"/>
</dbReference>
<keyword evidence="3" id="KW-1185">Reference proteome</keyword>
<protein>
    <recommendedName>
        <fullName evidence="1">Novel STAND NTPase 3 domain-containing protein</fullName>
    </recommendedName>
</protein>
<dbReference type="AlphaFoldDB" id="A0A8S3PSB1"/>
<evidence type="ECO:0000313" key="2">
    <source>
        <dbReference type="EMBL" id="CAG2184438.1"/>
    </source>
</evidence>
<dbReference type="Pfam" id="PF20720">
    <property type="entry name" value="nSTAND3"/>
    <property type="match status" value="1"/>
</dbReference>
<dbReference type="Proteomes" id="UP000683360">
    <property type="component" value="Unassembled WGS sequence"/>
</dbReference>
<sequence length="355" mass="40248">MERYRQKYISTSATTFILQSLNQKRGVIITGSPGCGKSVAAHHVALAFEKVGYEIIPCDDPSEILKQFTTEKTQVFVIDDICGKFALNQHKADSWEQIDGISNIIIGSCHQNHYDDNKDSSKKTNTKFIITCRENIYSHKAFPKLTCFSLVQCSFSTKYKISPDEMRNIALSYVPENTVNDMENICLYDFFPLLCALYCKKAKPDPNFFSHPVEIIEQEIKEMKIQSETSFLCLSLLVMTNNKYCKDELESSGMEQLIKAICADSDFESVVSIVSIQKCFERLEGIYITESNNLYTAIHDKMFDIISAAVTPCIMNCLIEYVDIAFLAHRIQLSSCGQSSLPLQFISHKSLKEII</sequence>
<dbReference type="EMBL" id="CAJPWZ010000004">
    <property type="protein sequence ID" value="CAG2184438.1"/>
    <property type="molecule type" value="Genomic_DNA"/>
</dbReference>
<organism evidence="2 3">
    <name type="scientific">Mytilus edulis</name>
    <name type="common">Blue mussel</name>
    <dbReference type="NCBI Taxonomy" id="6550"/>
    <lineage>
        <taxon>Eukaryota</taxon>
        <taxon>Metazoa</taxon>
        <taxon>Spiralia</taxon>
        <taxon>Lophotrochozoa</taxon>
        <taxon>Mollusca</taxon>
        <taxon>Bivalvia</taxon>
        <taxon>Autobranchia</taxon>
        <taxon>Pteriomorphia</taxon>
        <taxon>Mytilida</taxon>
        <taxon>Mytiloidea</taxon>
        <taxon>Mytilidae</taxon>
        <taxon>Mytilinae</taxon>
        <taxon>Mytilus</taxon>
    </lineage>
</organism>
<dbReference type="OrthoDB" id="10686375at2759"/>
<name>A0A8S3PSB1_MYTED</name>
<proteinExistence type="predicted"/>
<dbReference type="InterPro" id="IPR049050">
    <property type="entry name" value="nSTAND3"/>
</dbReference>
<evidence type="ECO:0000313" key="3">
    <source>
        <dbReference type="Proteomes" id="UP000683360"/>
    </source>
</evidence>
<evidence type="ECO:0000259" key="1">
    <source>
        <dbReference type="Pfam" id="PF20720"/>
    </source>
</evidence>
<feature type="domain" description="Novel STAND NTPase 3" evidence="1">
    <location>
        <begin position="8"/>
        <end position="172"/>
    </location>
</feature>
<reference evidence="2" key="1">
    <citation type="submission" date="2021-03" db="EMBL/GenBank/DDBJ databases">
        <authorList>
            <person name="Bekaert M."/>
        </authorList>
    </citation>
    <scope>NUCLEOTIDE SEQUENCE</scope>
</reference>